<dbReference type="AlphaFoldDB" id="A0AAV6I104"/>
<accession>A0AAV6I104</accession>
<dbReference type="Pfam" id="PF06075">
    <property type="entry name" value="DUF936"/>
    <property type="match status" value="1"/>
</dbReference>
<dbReference type="SUPFAM" id="SSF48239">
    <property type="entry name" value="Terpenoid cyclases/Protein prenyltransferases"/>
    <property type="match status" value="1"/>
</dbReference>
<feature type="domain" description="Terpene synthase N-terminal" evidence="2">
    <location>
        <begin position="611"/>
        <end position="724"/>
    </location>
</feature>
<feature type="region of interest" description="Disordered" evidence="1">
    <location>
        <begin position="257"/>
        <end position="290"/>
    </location>
</feature>
<dbReference type="GO" id="GO:0000287">
    <property type="term" value="F:magnesium ion binding"/>
    <property type="evidence" value="ECO:0007669"/>
    <property type="project" value="InterPro"/>
</dbReference>
<dbReference type="InterPro" id="IPR036965">
    <property type="entry name" value="Terpene_synth_N_sf"/>
</dbReference>
<keyword evidence="7" id="KW-1185">Reference proteome</keyword>
<protein>
    <submittedName>
        <fullName evidence="6">Uncharacterized protein</fullName>
    </submittedName>
</protein>
<dbReference type="InterPro" id="IPR049172">
    <property type="entry name" value="DUF6857_pln"/>
</dbReference>
<dbReference type="SUPFAM" id="SSF48576">
    <property type="entry name" value="Terpenoid synthases"/>
    <property type="match status" value="1"/>
</dbReference>
<organism evidence="6 7">
    <name type="scientific">Rhododendron griersonianum</name>
    <dbReference type="NCBI Taxonomy" id="479676"/>
    <lineage>
        <taxon>Eukaryota</taxon>
        <taxon>Viridiplantae</taxon>
        <taxon>Streptophyta</taxon>
        <taxon>Embryophyta</taxon>
        <taxon>Tracheophyta</taxon>
        <taxon>Spermatophyta</taxon>
        <taxon>Magnoliopsida</taxon>
        <taxon>eudicotyledons</taxon>
        <taxon>Gunneridae</taxon>
        <taxon>Pentapetalae</taxon>
        <taxon>asterids</taxon>
        <taxon>Ericales</taxon>
        <taxon>Ericaceae</taxon>
        <taxon>Ericoideae</taxon>
        <taxon>Rhodoreae</taxon>
        <taxon>Rhododendron</taxon>
    </lineage>
</organism>
<dbReference type="Pfam" id="PF21647">
    <property type="entry name" value="DUF6857"/>
    <property type="match status" value="1"/>
</dbReference>
<dbReference type="Proteomes" id="UP000823749">
    <property type="component" value="Chromosome 12"/>
</dbReference>
<dbReference type="InterPro" id="IPR005630">
    <property type="entry name" value="Terpene_synthase_metal-bd"/>
</dbReference>
<dbReference type="InterPro" id="IPR010341">
    <property type="entry name" value="DUF936_pln"/>
</dbReference>
<dbReference type="InterPro" id="IPR008949">
    <property type="entry name" value="Isoprenoid_synthase_dom_sf"/>
</dbReference>
<dbReference type="Pfam" id="PF03936">
    <property type="entry name" value="Terpene_synth_C"/>
    <property type="match status" value="1"/>
</dbReference>
<dbReference type="GO" id="GO:0010333">
    <property type="term" value="F:terpene synthase activity"/>
    <property type="evidence" value="ECO:0007669"/>
    <property type="project" value="InterPro"/>
</dbReference>
<dbReference type="PANTHER" id="PTHR31928:SF6">
    <property type="entry name" value="DUF936 DOMAIN-CONTAINING PROTEIN"/>
    <property type="match status" value="1"/>
</dbReference>
<reference evidence="6" key="1">
    <citation type="submission" date="2020-08" db="EMBL/GenBank/DDBJ databases">
        <title>Plant Genome Project.</title>
        <authorList>
            <person name="Zhang R.-G."/>
        </authorList>
    </citation>
    <scope>NUCLEOTIDE SEQUENCE</scope>
    <source>
        <strain evidence="6">WSP0</strain>
        <tissue evidence="6">Leaf</tissue>
    </source>
</reference>
<dbReference type="InterPro" id="IPR008930">
    <property type="entry name" value="Terpenoid_cyclase/PrenylTrfase"/>
</dbReference>
<evidence type="ECO:0000259" key="5">
    <source>
        <dbReference type="Pfam" id="PF21647"/>
    </source>
</evidence>
<feature type="domain" description="Terpene synthase metal-binding" evidence="3">
    <location>
        <begin position="788"/>
        <end position="859"/>
    </location>
</feature>
<feature type="domain" description="DUF936" evidence="4">
    <location>
        <begin position="4"/>
        <end position="120"/>
    </location>
</feature>
<dbReference type="InterPro" id="IPR001906">
    <property type="entry name" value="Terpene_synth_N"/>
</dbReference>
<dbReference type="Gene3D" id="1.50.10.130">
    <property type="entry name" value="Terpene synthase, N-terminal domain"/>
    <property type="match status" value="2"/>
</dbReference>
<evidence type="ECO:0000259" key="2">
    <source>
        <dbReference type="Pfam" id="PF01397"/>
    </source>
</evidence>
<dbReference type="PANTHER" id="PTHR31928">
    <property type="entry name" value="EXPRESSED PROTEIN"/>
    <property type="match status" value="1"/>
</dbReference>
<comment type="caution">
    <text evidence="6">The sequence shown here is derived from an EMBL/GenBank/DDBJ whole genome shotgun (WGS) entry which is preliminary data.</text>
</comment>
<dbReference type="EMBL" id="JACTNZ010000012">
    <property type="protein sequence ID" value="KAG5522228.1"/>
    <property type="molecule type" value="Genomic_DNA"/>
</dbReference>
<dbReference type="Pfam" id="PF01397">
    <property type="entry name" value="Terpene_synth"/>
    <property type="match status" value="1"/>
</dbReference>
<name>A0AAV6I104_9ERIC</name>
<feature type="compositionally biased region" description="Basic and acidic residues" evidence="1">
    <location>
        <begin position="122"/>
        <end position="131"/>
    </location>
</feature>
<evidence type="ECO:0000313" key="7">
    <source>
        <dbReference type="Proteomes" id="UP000823749"/>
    </source>
</evidence>
<evidence type="ECO:0000313" key="6">
    <source>
        <dbReference type="EMBL" id="KAG5522228.1"/>
    </source>
</evidence>
<feature type="domain" description="DUF6857" evidence="5">
    <location>
        <begin position="334"/>
        <end position="559"/>
    </location>
</feature>
<feature type="region of interest" description="Disordered" evidence="1">
    <location>
        <begin position="421"/>
        <end position="450"/>
    </location>
</feature>
<evidence type="ECO:0000259" key="4">
    <source>
        <dbReference type="Pfam" id="PF06075"/>
    </source>
</evidence>
<dbReference type="Gene3D" id="1.10.600.10">
    <property type="entry name" value="Farnesyl Diphosphate Synthase"/>
    <property type="match status" value="1"/>
</dbReference>
<feature type="region of interest" description="Disordered" evidence="1">
    <location>
        <begin position="102"/>
        <end position="151"/>
    </location>
</feature>
<sequence>MATLAPGVLLKLLNGMNSGVKPTTEHRSSLLQVTDIVPADLDEKNLWPKHGFYVKVSDSSHSIYVSLPFEQDDLVLSNKMQLGQFIYVDKLEPGSPVPVVKGAKPLPGRHPLVGTPEPLMGLRERGERSEQKPISYNSAPRRGSWGTGQVGTGDSVSSVSVLLCNSSPSGLKPVPLDFEQCSTPIKERTNSGRFGGIFPGSPMIRGRAVKDGSSSGGGSVIRSSFGGGLLAKMVDSKGDSPSTALVRKSCVTPSVSKFPRSKSVCDREPRIPRSPYNTAEKKSVTPPPSLRNARAAASLKMGAGDAQNSANSRVVVVLQPESQSGSDNKSLGMNLQGKLSMLGKEAMQQRETAQKVALQALRDASATENLVRSLKLFSNLSETAKSDAPAACFDQFLDFHAQIVQAVAEMVSIQAATATEMAQTPNTKQPEEDSSILNELPHNSLDPKASSKRRNVLYKSIAVFPERSDQRTILGKHMRSSCLKVVPPSSENDENKKPATCCSLGNTIKLGRQIEIEAGNWFMEFLEKALETGLKKTKGRVEEDAQKVPQSLILKVINWVEVEQCDSSKRPVHPRAAQVARKKTRSQFPCMHARHAFKAMDMETEKTQVNKGLLRVELEEKYSEEVEVLKEEVKDDIGAETMVLIDALERLGVSYLFQKEIEELLENMFPKFEEYSHVFHDNLFMVSLHFRVFRQHGYDLSSDAFERFTDNNGEFKKTISSDVMEQVTHALYQPLQRGIPRVEARHYISVYKKDASRNEKLLRLAKIDFNRVQMLHKEELCHISRWWKEWDLQSHIPYVRDRAVECFFYSTAVCFEPQYSFARLVLTKTMAMISILDDTYDAYGTYEELKCFTNAVQRYYC</sequence>
<proteinExistence type="predicted"/>
<dbReference type="InterPro" id="IPR048297">
    <property type="entry name" value="DUF936_dom_pln"/>
</dbReference>
<evidence type="ECO:0000256" key="1">
    <source>
        <dbReference type="SAM" id="MobiDB-lite"/>
    </source>
</evidence>
<evidence type="ECO:0000259" key="3">
    <source>
        <dbReference type="Pfam" id="PF03936"/>
    </source>
</evidence>
<gene>
    <name evidence="6" type="ORF">RHGRI_034418</name>
</gene>